<dbReference type="EMBL" id="JARUJP010000004">
    <property type="protein sequence ID" value="MDW8800493.1"/>
    <property type="molecule type" value="Genomic_DNA"/>
</dbReference>
<evidence type="ECO:0000313" key="3">
    <source>
        <dbReference type="Proteomes" id="UP001281656"/>
    </source>
</evidence>
<dbReference type="Proteomes" id="UP001281656">
    <property type="component" value="Unassembled WGS sequence"/>
</dbReference>
<organism evidence="2 3">
    <name type="scientific">Clostridium tanneri</name>
    <dbReference type="NCBI Taxonomy" id="3037988"/>
    <lineage>
        <taxon>Bacteria</taxon>
        <taxon>Bacillati</taxon>
        <taxon>Bacillota</taxon>
        <taxon>Clostridia</taxon>
        <taxon>Eubacteriales</taxon>
        <taxon>Clostridiaceae</taxon>
        <taxon>Clostridium</taxon>
    </lineage>
</organism>
<comment type="caution">
    <text evidence="2">The sequence shown here is derived from an EMBL/GenBank/DDBJ whole genome shotgun (WGS) entry which is preliminary data.</text>
</comment>
<proteinExistence type="predicted"/>
<reference evidence="2 3" key="1">
    <citation type="submission" date="2023-04" db="EMBL/GenBank/DDBJ databases">
        <title>Clostridium tannerae sp. nov., isolated from the fecal material of an alpaca.</title>
        <authorList>
            <person name="Miller S."/>
            <person name="Hendry M."/>
            <person name="King J."/>
            <person name="Sankaranarayanan K."/>
            <person name="Lawson P.A."/>
        </authorList>
    </citation>
    <scope>NUCLEOTIDE SEQUENCE [LARGE SCALE GENOMIC DNA]</scope>
    <source>
        <strain evidence="2 3">A1-XYC3</strain>
    </source>
</reference>
<dbReference type="PANTHER" id="PTHR43265:SF1">
    <property type="entry name" value="ESTERASE ESTD"/>
    <property type="match status" value="1"/>
</dbReference>
<keyword evidence="2" id="KW-0378">Hydrolase</keyword>
<dbReference type="PANTHER" id="PTHR43265">
    <property type="entry name" value="ESTERASE ESTD"/>
    <property type="match status" value="1"/>
</dbReference>
<feature type="domain" description="Serine aminopeptidase S33" evidence="1">
    <location>
        <begin position="29"/>
        <end position="145"/>
    </location>
</feature>
<dbReference type="InterPro" id="IPR022742">
    <property type="entry name" value="Hydrolase_4"/>
</dbReference>
<evidence type="ECO:0000313" key="2">
    <source>
        <dbReference type="EMBL" id="MDW8800493.1"/>
    </source>
</evidence>
<dbReference type="InterPro" id="IPR029058">
    <property type="entry name" value="AB_hydrolase_fold"/>
</dbReference>
<gene>
    <name evidence="2" type="ORF">P8V03_04915</name>
</gene>
<protein>
    <submittedName>
        <fullName evidence="2">Alpha/beta hydrolase</fullName>
    </submittedName>
</protein>
<keyword evidence="3" id="KW-1185">Reference proteome</keyword>
<dbReference type="GO" id="GO:0016787">
    <property type="term" value="F:hydrolase activity"/>
    <property type="evidence" value="ECO:0007669"/>
    <property type="project" value="UniProtKB-KW"/>
</dbReference>
<dbReference type="Pfam" id="PF12146">
    <property type="entry name" value="Hydrolase_4"/>
    <property type="match status" value="1"/>
</dbReference>
<sequence>MQKAIEIQNNGLTLRGMLHIPEIIKEKIPIVCIFHGFTDNKVGPHFIFVKLSRMLEAKGIASIRFDFSGSGESDGEFVNMTISKELDDAKAILNYAKSLDFVDTNNIGLLGFSMGGAVASMLAGQHKKDIQSLCLWGAAGNIKELIALGTKEEELEEARKAGFWDAGGLLVGEDFLKDALNLDVFSQASQYDRNVMLLHGSKDQTVPPSTADKYLDIYETKAVLHIIDDANHSFSNKSWEDEVLDYSIGFLEGELKNR</sequence>
<dbReference type="Gene3D" id="3.40.50.1820">
    <property type="entry name" value="alpha/beta hydrolase"/>
    <property type="match status" value="1"/>
</dbReference>
<dbReference type="InterPro" id="IPR053145">
    <property type="entry name" value="AB_hydrolase_Est10"/>
</dbReference>
<evidence type="ECO:0000259" key="1">
    <source>
        <dbReference type="Pfam" id="PF12146"/>
    </source>
</evidence>
<name>A0ABU4JQU5_9CLOT</name>
<accession>A0ABU4JQU5</accession>
<dbReference type="RefSeq" id="WP_261673477.1">
    <property type="nucleotide sequence ID" value="NZ_JARUJP010000004.1"/>
</dbReference>
<dbReference type="SUPFAM" id="SSF53474">
    <property type="entry name" value="alpha/beta-Hydrolases"/>
    <property type="match status" value="1"/>
</dbReference>